<feature type="compositionally biased region" description="Basic and acidic residues" evidence="1">
    <location>
        <begin position="1198"/>
        <end position="1214"/>
    </location>
</feature>
<feature type="compositionally biased region" description="Basic and acidic residues" evidence="1">
    <location>
        <begin position="1172"/>
        <end position="1185"/>
    </location>
</feature>
<reference evidence="2" key="1">
    <citation type="submission" date="2019-04" db="EMBL/GenBank/DDBJ databases">
        <authorList>
            <person name="Alioto T."/>
            <person name="Alioto T."/>
        </authorList>
    </citation>
    <scope>NUCLEOTIDE SEQUENCE [LARGE SCALE GENOMIC DNA]</scope>
</reference>
<feature type="compositionally biased region" description="Polar residues" evidence="1">
    <location>
        <begin position="555"/>
        <end position="564"/>
    </location>
</feature>
<feature type="compositionally biased region" description="Polar residues" evidence="1">
    <location>
        <begin position="1293"/>
        <end position="1319"/>
    </location>
</feature>
<feature type="region of interest" description="Disordered" evidence="1">
    <location>
        <begin position="173"/>
        <end position="199"/>
    </location>
</feature>
<feature type="compositionally biased region" description="Low complexity" evidence="1">
    <location>
        <begin position="1239"/>
        <end position="1253"/>
    </location>
</feature>
<evidence type="ECO:0000313" key="2">
    <source>
        <dbReference type="EMBL" id="VTJ83714.1"/>
    </source>
</evidence>
<feature type="region of interest" description="Disordered" evidence="1">
    <location>
        <begin position="463"/>
        <end position="1428"/>
    </location>
</feature>
<sequence length="1455" mass="152701">MGHHQFSPRRPERSRSGGGHTSMDAHVLRRKISRTCDEGARALLGSLLMYVTDRAGGPPAAADPGHAGGCSPPSQEAGRRPTRFQLLQAKFMGTGREHHLKRTREVGRLISRDKQGPSRSLVSATINKLLEKTQAGASCPGQRRLAGEKPRWGPPGGKGTVKSILRKFLAAEEKEKKEKEAGAQPPGRQPGAARGLLPRTGGRSTILYQLRERFAQSSCLRSEASLLPLHREGRRSLQKKTHRPELRVLHTTTMAISCTRTPPARFLACTAEPLPALSIATVVCSPRSWLSHCAKVSHLESRRWPRRDISMSSDPEDTDPSRDKMPGIGILSKEPRGQPKPSKSSMTQVAAPRDSHLALNPTEGIPQQDSAWASREALPDHMPLSPPFRPASPRGAGPAEGDKTVGLTAEGLAGHPWGLKEEGAGEVPDVIMTVCSSEDEAESSLPASDREPLFATQRHLPEQGPAAQIPPLAAPRVQAARRAQPALESPPITVRLPVVHEMPAPPGPLQSPWPGGDRRPPASGGHIAGANAGAVLPPATEDREAGLASGGLSPSCRTSKQGSPESPRVTAPVGPGDQQPLLTVLTANSPQGAPAGKGSPHSPVSASEGRNPRTASGQGAPELSCQRPSPPNHPDHGTPPGSSTCAWKSPPGHSTCSTSGSQQGPGSREGGAVAAPAQDFRGPESPTRSDRRVLCGQEDSKGPEAEAAPPPGIAQEDAHYDWGKKSLALLDEPPKPGGRACRATAPGGKVPSPTGDRRAPPGDAWVPEDRRAPPGSSRDPEDRRTPTGSSRDPEDRKTPPGSSRDPEDRKTPPGSSRDPKDRRAPPESSRDPEDRKTPMESSRDPEDRKTPTESSRDPEDRKTPKWSSRDPEDRRAPPGSSRDPEDRKTPPGSSRDPEDRKTPVESSRDPKDRRAPTGSSRDPEDRRAPTESSRDPEDRRAPPGSSRDPEDRRAPPGSSRDPEDRKTPTGSSRDPEDRRAPPPPGSAQDPEKRTALLGGVGDPEDGPGAEWKGAEEHRVQSAHHCAATGNGLLGETWPPEPGGHRFLTPGESSKHKSRTAEGGVWGERAGQRPPTGVPVPAGPEEALGACPAPAEALLGASQDNAAVGTGSRAGRATGGGPQPRDAACRPTPCGSPAGSLAQQARDAGGRPPAAHTLAGVASAPSCLTRPAPEPEAKPAYERAPGKAENLGPTQGRVGKPEEGVTGHERPHQTQEPEGSGNRGAAPGGEKAGLRAAEPRAQAAQDQAGGQRAAAMEKPCQPRARGQEHPLGPSVKQVRNLAQEGGPKADRSPATPSGTPGGSCSLTTQGRVSGMVSQAWGQPDGSADRARATGACGEPQRPTHRVSGQGSPRAPRPTPGSRPLAGRSAAASRPEPAGSSAQPTPDAGGCPAPQLPAQTGLPNTPGAERDLSEGEPHRRSGHLAKYKAQSFSNQTAFDLSFRPTLLRASDTFEAPQ</sequence>
<feature type="compositionally biased region" description="Low complexity" evidence="1">
    <location>
        <begin position="1105"/>
        <end position="1115"/>
    </location>
</feature>
<accession>A0A5E4CPJ0</accession>
<feature type="compositionally biased region" description="Basic and acidic residues" evidence="1">
    <location>
        <begin position="687"/>
        <end position="704"/>
    </location>
</feature>
<evidence type="ECO:0000313" key="3">
    <source>
        <dbReference type="Proteomes" id="UP000335636"/>
    </source>
</evidence>
<feature type="compositionally biased region" description="Polar residues" evidence="1">
    <location>
        <begin position="640"/>
        <end position="665"/>
    </location>
</feature>
<feature type="region of interest" description="Disordered" evidence="1">
    <location>
        <begin position="1"/>
        <end position="26"/>
    </location>
</feature>
<protein>
    <recommendedName>
        <fullName evidence="4">Collagen alpha-1(I) chain</fullName>
    </recommendedName>
</protein>
<feature type="region of interest" description="Disordered" evidence="1">
    <location>
        <begin position="135"/>
        <end position="161"/>
    </location>
</feature>
<evidence type="ECO:0008006" key="4">
    <source>
        <dbReference type="Google" id="ProtNLM"/>
    </source>
</evidence>
<gene>
    <name evidence="2" type="ORF">MONAX_5E008404</name>
</gene>
<feature type="compositionally biased region" description="Basic and acidic residues" evidence="1">
    <location>
        <begin position="1406"/>
        <end position="1417"/>
    </location>
</feature>
<dbReference type="EMBL" id="CABDUW010001751">
    <property type="protein sequence ID" value="VTJ83714.1"/>
    <property type="molecule type" value="Genomic_DNA"/>
</dbReference>
<feature type="region of interest" description="Disordered" evidence="1">
    <location>
        <begin position="307"/>
        <end position="404"/>
    </location>
</feature>
<name>A0A5E4CPJ0_MARMO</name>
<dbReference type="Proteomes" id="UP000335636">
    <property type="component" value="Unassembled WGS sequence"/>
</dbReference>
<proteinExistence type="predicted"/>
<keyword evidence="3" id="KW-1185">Reference proteome</keyword>
<comment type="caution">
    <text evidence="2">The sequence shown here is derived from an EMBL/GenBank/DDBJ whole genome shotgun (WGS) entry which is preliminary data.</text>
</comment>
<evidence type="ECO:0000256" key="1">
    <source>
        <dbReference type="SAM" id="MobiDB-lite"/>
    </source>
</evidence>
<feature type="region of interest" description="Disordered" evidence="1">
    <location>
        <begin position="58"/>
        <end position="79"/>
    </location>
</feature>
<feature type="compositionally biased region" description="Basic and acidic residues" evidence="1">
    <location>
        <begin position="767"/>
        <end position="980"/>
    </location>
</feature>
<feature type="compositionally biased region" description="Low complexity" evidence="1">
    <location>
        <begin position="470"/>
        <end position="487"/>
    </location>
</feature>
<organism evidence="2 3">
    <name type="scientific">Marmota monax</name>
    <name type="common">Woodchuck</name>
    <dbReference type="NCBI Taxonomy" id="9995"/>
    <lineage>
        <taxon>Eukaryota</taxon>
        <taxon>Metazoa</taxon>
        <taxon>Chordata</taxon>
        <taxon>Craniata</taxon>
        <taxon>Vertebrata</taxon>
        <taxon>Euteleostomi</taxon>
        <taxon>Mammalia</taxon>
        <taxon>Eutheria</taxon>
        <taxon>Euarchontoglires</taxon>
        <taxon>Glires</taxon>
        <taxon>Rodentia</taxon>
        <taxon>Sciuromorpha</taxon>
        <taxon>Sciuridae</taxon>
        <taxon>Xerinae</taxon>
        <taxon>Marmotini</taxon>
        <taxon>Marmota</taxon>
    </lineage>
</organism>